<feature type="chain" id="PRO_5012579199" evidence="2">
    <location>
        <begin position="21"/>
        <end position="492"/>
    </location>
</feature>
<sequence>MASGSVMLLLLLLLLGTASAWKNDTELAKDEEVDAAVELDRDVLDVQSEETEQPVESSTIMEEQDSQETRVKPNVTSTNHTETGFLPSVHLGPIIADPELFGNDRHPTRSPFNSVEPNNQPGNSLFNSVRAIKFGNGQPDNDPKPHRKTQQPPFRPSEEDASYVKFVDENNEEKHPHRHQAPSSNTQAKGGVHKNVADTRHGEPHEQQVQLTYVDDNYDSGQEQQYQQQYSTYETKPTKFHEAPAYGLPYQQALVPGEHAYAHQYQQSQHDPYHTDDHQKLVQPETVINVHPVSYQTTSYDALTNPKTIVYVTSHETTRTRKVPFPYYQPQVFEHTEAAPVVLQEHSESYPYPIFYEPQQKSVSPWKKILHIIGAFLPLGLLLALLSPRVITADPNADPNIVLSKLRVNDLPAEHKNNRLVSSQTDECEERSICRLVNAADPTSANFLRHLLVHVAERTPESGVRKKELDRIFEAAKLGNCDILTCGFYDGT</sequence>
<reference evidence="3 4" key="1">
    <citation type="journal article" date="2017" name="Curr. Biol.">
        <title>The Evolution of Venom by Co-option of Single-Copy Genes.</title>
        <authorList>
            <person name="Martinson E.O."/>
            <person name="Mrinalini"/>
            <person name="Kelkar Y.D."/>
            <person name="Chang C.H."/>
            <person name="Werren J.H."/>
        </authorList>
    </citation>
    <scope>NUCLEOTIDE SEQUENCE [LARGE SCALE GENOMIC DNA]</scope>
    <source>
        <strain evidence="3 4">Alberta</strain>
        <tissue evidence="3">Whole body</tissue>
    </source>
</reference>
<evidence type="ECO:0000313" key="3">
    <source>
        <dbReference type="EMBL" id="OXU26757.1"/>
    </source>
</evidence>
<evidence type="ECO:0000313" key="4">
    <source>
        <dbReference type="Proteomes" id="UP000215335"/>
    </source>
</evidence>
<keyword evidence="4" id="KW-1185">Reference proteome</keyword>
<name>A0A232F8W2_9HYME</name>
<dbReference type="EMBL" id="NNAY01000735">
    <property type="protein sequence ID" value="OXU26757.1"/>
    <property type="molecule type" value="Genomic_DNA"/>
</dbReference>
<dbReference type="AlphaFoldDB" id="A0A232F8W2"/>
<comment type="caution">
    <text evidence="3">The sequence shown here is derived from an EMBL/GenBank/DDBJ whole genome shotgun (WGS) entry which is preliminary data.</text>
</comment>
<dbReference type="Proteomes" id="UP000215335">
    <property type="component" value="Unassembled WGS sequence"/>
</dbReference>
<keyword evidence="2" id="KW-0732">Signal</keyword>
<evidence type="ECO:0000256" key="2">
    <source>
        <dbReference type="SAM" id="SignalP"/>
    </source>
</evidence>
<feature type="region of interest" description="Disordered" evidence="1">
    <location>
        <begin position="47"/>
        <end position="206"/>
    </location>
</feature>
<protein>
    <submittedName>
        <fullName evidence="3">Uncharacterized protein</fullName>
    </submittedName>
</protein>
<feature type="compositionally biased region" description="Basic and acidic residues" evidence="1">
    <location>
        <begin position="195"/>
        <end position="206"/>
    </location>
</feature>
<accession>A0A232F8W2</accession>
<organism evidence="3 4">
    <name type="scientific">Trichomalopsis sarcophagae</name>
    <dbReference type="NCBI Taxonomy" id="543379"/>
    <lineage>
        <taxon>Eukaryota</taxon>
        <taxon>Metazoa</taxon>
        <taxon>Ecdysozoa</taxon>
        <taxon>Arthropoda</taxon>
        <taxon>Hexapoda</taxon>
        <taxon>Insecta</taxon>
        <taxon>Pterygota</taxon>
        <taxon>Neoptera</taxon>
        <taxon>Endopterygota</taxon>
        <taxon>Hymenoptera</taxon>
        <taxon>Apocrita</taxon>
        <taxon>Proctotrupomorpha</taxon>
        <taxon>Chalcidoidea</taxon>
        <taxon>Pteromalidae</taxon>
        <taxon>Pteromalinae</taxon>
        <taxon>Trichomalopsis</taxon>
    </lineage>
</organism>
<dbReference type="OrthoDB" id="6372754at2759"/>
<evidence type="ECO:0000256" key="1">
    <source>
        <dbReference type="SAM" id="MobiDB-lite"/>
    </source>
</evidence>
<feature type="compositionally biased region" description="Polar residues" evidence="1">
    <location>
        <begin position="110"/>
        <end position="127"/>
    </location>
</feature>
<proteinExistence type="predicted"/>
<feature type="signal peptide" evidence="2">
    <location>
        <begin position="1"/>
        <end position="20"/>
    </location>
</feature>
<feature type="compositionally biased region" description="Basic and acidic residues" evidence="1">
    <location>
        <begin position="166"/>
        <end position="175"/>
    </location>
</feature>
<gene>
    <name evidence="3" type="ORF">TSAR_007008</name>
</gene>